<dbReference type="Proteomes" id="UP000331127">
    <property type="component" value="Unassembled WGS sequence"/>
</dbReference>
<accession>A0A5M3WQK4</accession>
<dbReference type="OrthoDB" id="4363623at2"/>
<dbReference type="InterPro" id="IPR042099">
    <property type="entry name" value="ANL_N_sf"/>
</dbReference>
<comment type="caution">
    <text evidence="3">The sequence shown here is derived from an EMBL/GenBank/DDBJ whole genome shotgun (WGS) entry which is preliminary data.</text>
</comment>
<gene>
    <name evidence="3" type="ORF">Amac_047710</name>
</gene>
<dbReference type="AlphaFoldDB" id="A0A5M3WQK4"/>
<evidence type="ECO:0000313" key="3">
    <source>
        <dbReference type="EMBL" id="GES11174.1"/>
    </source>
</evidence>
<dbReference type="Gene3D" id="3.40.50.12780">
    <property type="entry name" value="N-terminal domain of ligase-like"/>
    <property type="match status" value="1"/>
</dbReference>
<dbReference type="EMBL" id="BLAE01000027">
    <property type="protein sequence ID" value="GES11174.1"/>
    <property type="molecule type" value="Genomic_DNA"/>
</dbReference>
<proteinExistence type="predicted"/>
<dbReference type="InterPro" id="IPR020845">
    <property type="entry name" value="AMP-binding_CS"/>
</dbReference>
<feature type="domain" description="AMP-binding enzyme C-terminal" evidence="2">
    <location>
        <begin position="426"/>
        <end position="501"/>
    </location>
</feature>
<organism evidence="3 4">
    <name type="scientific">Acrocarpospora macrocephala</name>
    <dbReference type="NCBI Taxonomy" id="150177"/>
    <lineage>
        <taxon>Bacteria</taxon>
        <taxon>Bacillati</taxon>
        <taxon>Actinomycetota</taxon>
        <taxon>Actinomycetes</taxon>
        <taxon>Streptosporangiales</taxon>
        <taxon>Streptosporangiaceae</taxon>
        <taxon>Acrocarpospora</taxon>
    </lineage>
</organism>
<feature type="domain" description="AMP-dependent synthetase/ligase" evidence="1">
    <location>
        <begin position="13"/>
        <end position="376"/>
    </location>
</feature>
<evidence type="ECO:0000313" key="4">
    <source>
        <dbReference type="Proteomes" id="UP000331127"/>
    </source>
</evidence>
<dbReference type="InterPro" id="IPR045851">
    <property type="entry name" value="AMP-bd_C_sf"/>
</dbReference>
<dbReference type="InterPro" id="IPR025110">
    <property type="entry name" value="AMP-bd_C"/>
</dbReference>
<dbReference type="Gene3D" id="3.30.300.30">
    <property type="match status" value="1"/>
</dbReference>
<dbReference type="PROSITE" id="PS00455">
    <property type="entry name" value="AMP_BINDING"/>
    <property type="match status" value="1"/>
</dbReference>
<evidence type="ECO:0000259" key="1">
    <source>
        <dbReference type="Pfam" id="PF00501"/>
    </source>
</evidence>
<name>A0A5M3WQK4_9ACTN</name>
<dbReference type="GO" id="GO:0016878">
    <property type="term" value="F:acid-thiol ligase activity"/>
    <property type="evidence" value="ECO:0007669"/>
    <property type="project" value="UniProtKB-ARBA"/>
</dbReference>
<keyword evidence="3" id="KW-0436">Ligase</keyword>
<sequence length="534" mass="59127">MSDFLDRTLTGMLRKQAEAAPEKVALTIVGEDLTYADLVRRSDAMARGLQQLGVGHGSVVAVLAENCADQVVIQFATARLRAIEVMINTAYRGVFLSHQLRVSGAEVIVVDDALVPTVLEILGEVPSLRHLVVRGHQKPGVPGVTVSTIAELRNCDDGPLSLVDPRWTDPSTITFTSGTTGPSKGATMTQNYLCNFAEIEAQIWYRSPEDTFYSCGPLFHLAAKGIAVLGAMRRGVRCVQDERLSVSGFWRRIREENCNATLMLGSVAMLLWTREPSDDEGIDTVVGVPAPPPSLQPAMEERWKCKFESVYGLSEAAPLSRTGPDIPLRPGSSGKIVREYFDVRIFDDNDFELPRGEIGEVVVRPMQPHSIFEGYYGEPEATAHKFRNLWFHTGDLGRIDENDYFYFEDRKDDYLRRRGENISSYEVETAIIRHPAVLQVGVVGVQSEMAEQEVKASVVLRDGATLGYEEFIEHCVATMPYFAVPRYVEFVGELPFTPSGKMQKEKIRAAGTAGCWDREQAGIRLSGKSRTVTA</sequence>
<dbReference type="Pfam" id="PF00501">
    <property type="entry name" value="AMP-binding"/>
    <property type="match status" value="1"/>
</dbReference>
<dbReference type="Pfam" id="PF13193">
    <property type="entry name" value="AMP-binding_C"/>
    <property type="match status" value="1"/>
</dbReference>
<dbReference type="RefSeq" id="WP_155356556.1">
    <property type="nucleotide sequence ID" value="NZ_BAAAHL010000018.1"/>
</dbReference>
<evidence type="ECO:0000259" key="2">
    <source>
        <dbReference type="Pfam" id="PF13193"/>
    </source>
</evidence>
<keyword evidence="4" id="KW-1185">Reference proteome</keyword>
<dbReference type="InterPro" id="IPR050237">
    <property type="entry name" value="ATP-dep_AMP-bd_enzyme"/>
</dbReference>
<dbReference type="PANTHER" id="PTHR43767:SF1">
    <property type="entry name" value="NONRIBOSOMAL PEPTIDE SYNTHASE PES1 (EUROFUNG)-RELATED"/>
    <property type="match status" value="1"/>
</dbReference>
<reference evidence="3 4" key="1">
    <citation type="submission" date="2019-10" db="EMBL/GenBank/DDBJ databases">
        <title>Whole genome shotgun sequence of Acrocarpospora macrocephala NBRC 16266.</title>
        <authorList>
            <person name="Ichikawa N."/>
            <person name="Kimura A."/>
            <person name="Kitahashi Y."/>
            <person name="Komaki H."/>
            <person name="Oguchi A."/>
        </authorList>
    </citation>
    <scope>NUCLEOTIDE SEQUENCE [LARGE SCALE GENOMIC DNA]</scope>
    <source>
        <strain evidence="3 4">NBRC 16266</strain>
    </source>
</reference>
<protein>
    <submittedName>
        <fullName evidence="3">ATP-dependent acyl-CoA ligase</fullName>
    </submittedName>
</protein>
<dbReference type="PANTHER" id="PTHR43767">
    <property type="entry name" value="LONG-CHAIN-FATTY-ACID--COA LIGASE"/>
    <property type="match status" value="1"/>
</dbReference>
<dbReference type="InterPro" id="IPR000873">
    <property type="entry name" value="AMP-dep_synth/lig_dom"/>
</dbReference>
<dbReference type="SUPFAM" id="SSF56801">
    <property type="entry name" value="Acetyl-CoA synthetase-like"/>
    <property type="match status" value="1"/>
</dbReference>